<proteinExistence type="inferred from homology"/>
<keyword evidence="18" id="KW-1185">Reference proteome</keyword>
<dbReference type="InterPro" id="IPR024571">
    <property type="entry name" value="ERAP1-like_C_dom"/>
</dbReference>
<dbReference type="AlphaFoldDB" id="A0A4R4Y3C1"/>
<keyword evidence="11" id="KW-0482">Metalloprotease</keyword>
<dbReference type="NCBIfam" id="TIGR02412">
    <property type="entry name" value="pepN_strep_liv"/>
    <property type="match status" value="1"/>
</dbReference>
<dbReference type="PANTHER" id="PTHR11533">
    <property type="entry name" value="PROTEASE M1 ZINC METALLOPROTEASE"/>
    <property type="match status" value="1"/>
</dbReference>
<evidence type="ECO:0000256" key="13">
    <source>
        <dbReference type="ARBA" id="ARBA00031533"/>
    </source>
</evidence>
<name>A0A4R4Y3C1_9PSEU</name>
<evidence type="ECO:0000256" key="6">
    <source>
        <dbReference type="ARBA" id="ARBA00022438"/>
    </source>
</evidence>
<evidence type="ECO:0000256" key="8">
    <source>
        <dbReference type="ARBA" id="ARBA00022723"/>
    </source>
</evidence>
<dbReference type="InterPro" id="IPR045357">
    <property type="entry name" value="Aminopeptidase_N-like_N"/>
</dbReference>
<dbReference type="Pfam" id="PF01433">
    <property type="entry name" value="Peptidase_M1"/>
    <property type="match status" value="1"/>
</dbReference>
<dbReference type="GO" id="GO:0016285">
    <property type="term" value="F:alanyl aminopeptidase activity"/>
    <property type="evidence" value="ECO:0007669"/>
    <property type="project" value="UniProtKB-EC"/>
</dbReference>
<evidence type="ECO:0000256" key="10">
    <source>
        <dbReference type="ARBA" id="ARBA00022833"/>
    </source>
</evidence>
<dbReference type="GO" id="GO:0070006">
    <property type="term" value="F:metalloaminopeptidase activity"/>
    <property type="evidence" value="ECO:0007669"/>
    <property type="project" value="TreeGrafter"/>
</dbReference>
<dbReference type="RefSeq" id="WP_132493970.1">
    <property type="nucleotide sequence ID" value="NZ_SMKW01000096.1"/>
</dbReference>
<accession>A0A4R4Y3C1</accession>
<dbReference type="GO" id="GO:0042277">
    <property type="term" value="F:peptide binding"/>
    <property type="evidence" value="ECO:0007669"/>
    <property type="project" value="TreeGrafter"/>
</dbReference>
<keyword evidence="9 17" id="KW-0378">Hydrolase</keyword>
<dbReference type="PRINTS" id="PR00756">
    <property type="entry name" value="ALADIPTASE"/>
</dbReference>
<dbReference type="GO" id="GO:0016020">
    <property type="term" value="C:membrane"/>
    <property type="evidence" value="ECO:0007669"/>
    <property type="project" value="TreeGrafter"/>
</dbReference>
<evidence type="ECO:0000313" key="17">
    <source>
        <dbReference type="EMBL" id="TDD37352.1"/>
    </source>
</evidence>
<gene>
    <name evidence="17" type="primary">pepN</name>
    <name evidence="17" type="ORF">E1288_40475</name>
</gene>
<evidence type="ECO:0000256" key="12">
    <source>
        <dbReference type="ARBA" id="ARBA00029811"/>
    </source>
</evidence>
<evidence type="ECO:0000256" key="4">
    <source>
        <dbReference type="ARBA" id="ARBA00012564"/>
    </source>
</evidence>
<dbReference type="InterPro" id="IPR012778">
    <property type="entry name" value="Pept_M1_aminopeptidase"/>
</dbReference>
<dbReference type="Proteomes" id="UP000294947">
    <property type="component" value="Unassembled WGS sequence"/>
</dbReference>
<evidence type="ECO:0000256" key="7">
    <source>
        <dbReference type="ARBA" id="ARBA00022670"/>
    </source>
</evidence>
<evidence type="ECO:0000313" key="18">
    <source>
        <dbReference type="Proteomes" id="UP000294947"/>
    </source>
</evidence>
<evidence type="ECO:0000256" key="9">
    <source>
        <dbReference type="ARBA" id="ARBA00022801"/>
    </source>
</evidence>
<evidence type="ECO:0000259" key="16">
    <source>
        <dbReference type="Pfam" id="PF17900"/>
    </source>
</evidence>
<evidence type="ECO:0000256" key="3">
    <source>
        <dbReference type="ARBA" id="ARBA00010136"/>
    </source>
</evidence>
<dbReference type="InterPro" id="IPR050344">
    <property type="entry name" value="Peptidase_M1_aminopeptidases"/>
</dbReference>
<feature type="domain" description="Aminopeptidase N-like N-terminal" evidence="16">
    <location>
        <begin position="111"/>
        <end position="196"/>
    </location>
</feature>
<dbReference type="InterPro" id="IPR014782">
    <property type="entry name" value="Peptidase_M1_dom"/>
</dbReference>
<feature type="domain" description="Peptidase M1 membrane alanine aminopeptidase" evidence="14">
    <location>
        <begin position="240"/>
        <end position="449"/>
    </location>
</feature>
<evidence type="ECO:0000256" key="1">
    <source>
        <dbReference type="ARBA" id="ARBA00000098"/>
    </source>
</evidence>
<keyword evidence="6 17" id="KW-0031">Aminopeptidase</keyword>
<dbReference type="PANTHER" id="PTHR11533:SF174">
    <property type="entry name" value="PUROMYCIN-SENSITIVE AMINOPEPTIDASE-RELATED"/>
    <property type="match status" value="1"/>
</dbReference>
<dbReference type="InterPro" id="IPR042097">
    <property type="entry name" value="Aminopeptidase_N-like_N_sf"/>
</dbReference>
<dbReference type="InterPro" id="IPR001930">
    <property type="entry name" value="Peptidase_M1"/>
</dbReference>
<evidence type="ECO:0000256" key="5">
    <source>
        <dbReference type="ARBA" id="ARBA00015611"/>
    </source>
</evidence>
<evidence type="ECO:0000256" key="2">
    <source>
        <dbReference type="ARBA" id="ARBA00001947"/>
    </source>
</evidence>
<comment type="caution">
    <text evidence="17">The sequence shown here is derived from an EMBL/GenBank/DDBJ whole genome shotgun (WGS) entry which is preliminary data.</text>
</comment>
<dbReference type="CDD" id="cd09602">
    <property type="entry name" value="M1_APN"/>
    <property type="match status" value="1"/>
</dbReference>
<evidence type="ECO:0000259" key="15">
    <source>
        <dbReference type="Pfam" id="PF11838"/>
    </source>
</evidence>
<organism evidence="17 18">
    <name type="scientific">Saccharopolyspora elongata</name>
    <dbReference type="NCBI Taxonomy" id="2530387"/>
    <lineage>
        <taxon>Bacteria</taxon>
        <taxon>Bacillati</taxon>
        <taxon>Actinomycetota</taxon>
        <taxon>Actinomycetes</taxon>
        <taxon>Pseudonocardiales</taxon>
        <taxon>Pseudonocardiaceae</taxon>
        <taxon>Saccharopolyspora</taxon>
    </lineage>
</organism>
<feature type="domain" description="ERAP1-like C-terminal" evidence="15">
    <location>
        <begin position="526"/>
        <end position="827"/>
    </location>
</feature>
<dbReference type="OrthoDB" id="100605at2"/>
<sequence>MSLEVRAARRSNLTQDEAAARSAEVSDVRYAVDLDLTTGEQEFATTTVVRFQARSGDAIVFLDFAGKAESVECNGRELGPGAQDGTRIRLDVRPGENTVRVSGSGSYSRTGEGLHRFRDPLDEQVYLHTKFEPFAAHKVFACFDQPDLKATVDLTVTADDQWVVVANTDPGEEPAPAGGKRSTWRFRSTPPLPPYLVAFAAGPFHRLRSSHRGVPLALYARKSLLEDLTDDAHELFGVISRGLDFYSQLFDLPYPFTKYDHVFAPEYVFGGMEHPGCVTLNERFVFRHRVTEDQRRRRAELLLHEMAHMWFGDYVTMSWWDDLWLNESFATMMAVVAQPEVTRYGEGWTAFAHHNLPVARHADQLPTSHAIRVETADTDAARTNFGPIVYRRGAAVLHELAVRMGWDSFVSGVRTYLRTHAWGNASLDDFVAALRRVSDSDVDRWVDEWLLRRGVNTVEVSRLPKGDWVVQLPDPEVRPRHLHLRVGAFDDCDAGLVLRQRAHVPLSPRSSEGKLDAFGSRSPDLLVPNDDAVSHVKVRLDPRSRQTALRRLSALDDRRAQAVVWGALWDDVLDARLPARSFASAVLTHGVVESDVGVLEALLERAVQATRVYGDPSSTSRMLEVLARRVRDHLAGAAQGSDRQVVLARTLVGVVQADDHSLLSEMVCGRSPWPGLVVDRDLRWRALLRLASTGFEIDGLLGIAMDADAGDSGRRHALMAQAARPTRAAKEQAWALVFTDDYSLAQRQAIMAGLRQPGQEELLTPYAKRYLRALESMAGAAEPEFVLAFARALYPRFTHVEQRVLADTEDVLANKRLPGDVLRVLREERTELVMMRAARACDAAQRARQVGSSVALTAERTSG</sequence>
<dbReference type="EMBL" id="SMKW01000096">
    <property type="protein sequence ID" value="TDD37352.1"/>
    <property type="molecule type" value="Genomic_DNA"/>
</dbReference>
<dbReference type="GO" id="GO:0005615">
    <property type="term" value="C:extracellular space"/>
    <property type="evidence" value="ECO:0007669"/>
    <property type="project" value="TreeGrafter"/>
</dbReference>
<comment type="catalytic activity">
    <reaction evidence="1">
        <text>Release of an N-terminal amino acid, Xaa-|-Yaa- from a peptide, amide or arylamide. Xaa is preferably Ala, but may be most amino acids including Pro (slow action). When a terminal hydrophobic residue is followed by a prolyl residue, the two may be released as an intact Xaa-Pro dipeptide.</text>
        <dbReference type="EC" id="3.4.11.2"/>
    </reaction>
</comment>
<dbReference type="Pfam" id="PF11838">
    <property type="entry name" value="ERAP1_C"/>
    <property type="match status" value="1"/>
</dbReference>
<comment type="cofactor">
    <cofactor evidence="2">
        <name>Zn(2+)</name>
        <dbReference type="ChEBI" id="CHEBI:29105"/>
    </cofactor>
</comment>
<dbReference type="Pfam" id="PF17900">
    <property type="entry name" value="Peptidase_M1_N"/>
    <property type="match status" value="1"/>
</dbReference>
<dbReference type="EC" id="3.4.11.2" evidence="4"/>
<dbReference type="Gene3D" id="1.10.390.10">
    <property type="entry name" value="Neutral Protease Domain 2"/>
    <property type="match status" value="1"/>
</dbReference>
<reference evidence="17 18" key="1">
    <citation type="submission" date="2019-03" db="EMBL/GenBank/DDBJ databases">
        <title>Draft genome sequences of novel Actinobacteria.</title>
        <authorList>
            <person name="Sahin N."/>
            <person name="Ay H."/>
            <person name="Saygin H."/>
        </authorList>
    </citation>
    <scope>NUCLEOTIDE SEQUENCE [LARGE SCALE GENOMIC DNA]</scope>
    <source>
        <strain evidence="17 18">7K502</strain>
    </source>
</reference>
<dbReference type="SUPFAM" id="SSF55486">
    <property type="entry name" value="Metalloproteases ('zincins'), catalytic domain"/>
    <property type="match status" value="1"/>
</dbReference>
<dbReference type="GO" id="GO:0005737">
    <property type="term" value="C:cytoplasm"/>
    <property type="evidence" value="ECO:0007669"/>
    <property type="project" value="TreeGrafter"/>
</dbReference>
<dbReference type="GO" id="GO:0006508">
    <property type="term" value="P:proteolysis"/>
    <property type="evidence" value="ECO:0007669"/>
    <property type="project" value="UniProtKB-KW"/>
</dbReference>
<dbReference type="Gene3D" id="2.60.40.1730">
    <property type="entry name" value="tricorn interacting facor f3 domain"/>
    <property type="match status" value="1"/>
</dbReference>
<keyword evidence="7" id="KW-0645">Protease</keyword>
<keyword evidence="10" id="KW-0862">Zinc</keyword>
<keyword evidence="8" id="KW-0479">Metal-binding</keyword>
<dbReference type="GO" id="GO:0008270">
    <property type="term" value="F:zinc ion binding"/>
    <property type="evidence" value="ECO:0007669"/>
    <property type="project" value="InterPro"/>
</dbReference>
<dbReference type="SUPFAM" id="SSF63737">
    <property type="entry name" value="Leukotriene A4 hydrolase N-terminal domain"/>
    <property type="match status" value="1"/>
</dbReference>
<dbReference type="GO" id="GO:0043171">
    <property type="term" value="P:peptide catabolic process"/>
    <property type="evidence" value="ECO:0007669"/>
    <property type="project" value="TreeGrafter"/>
</dbReference>
<comment type="similarity">
    <text evidence="3">Belongs to the peptidase M1 family.</text>
</comment>
<protein>
    <recommendedName>
        <fullName evidence="5">Aminopeptidase N</fullName>
        <ecNumber evidence="4">3.4.11.2</ecNumber>
    </recommendedName>
    <alternativeName>
        <fullName evidence="12">Alanine aminopeptidase</fullName>
    </alternativeName>
    <alternativeName>
        <fullName evidence="13">Lysyl aminopeptidase</fullName>
    </alternativeName>
</protein>
<evidence type="ECO:0000259" key="14">
    <source>
        <dbReference type="Pfam" id="PF01433"/>
    </source>
</evidence>
<evidence type="ECO:0000256" key="11">
    <source>
        <dbReference type="ARBA" id="ARBA00023049"/>
    </source>
</evidence>
<dbReference type="InterPro" id="IPR027268">
    <property type="entry name" value="Peptidase_M4/M1_CTD_sf"/>
</dbReference>